<sequence length="236" mass="26490">MYSASSVRDLFDRMSRSYERVNTALSLGFSVLWRRRLARLVPPQPADARILDAMCGMGETWTALVRRFPGTNLVALDFSSRMVDRARARSAARHGGKIAVVQNDMLVSGLSDGSLDVLVSAYGVKTFDRLQTELFVEELARILKPGGHFALIEVTEPPHRILRALYRFYIGVVVPRLARLLVAETEEYRMLARYLRAYGDGERTAAALASHPLLTVETRRHFFGCATSFNGRRVVV</sequence>
<evidence type="ECO:0000313" key="2">
    <source>
        <dbReference type="Proteomes" id="UP000031030"/>
    </source>
</evidence>
<dbReference type="InterPro" id="IPR050508">
    <property type="entry name" value="Methyltransf_Superfamily"/>
</dbReference>
<name>A0A0B2A4C0_9MICO</name>
<dbReference type="InterPro" id="IPR004033">
    <property type="entry name" value="UbiE/COQ5_MeTrFase"/>
</dbReference>
<protein>
    <recommendedName>
        <fullName evidence="3">Demethylmenaquinone methyltransferase</fullName>
    </recommendedName>
</protein>
<gene>
    <name evidence="1" type="ORF">LK09_15845</name>
</gene>
<dbReference type="PANTHER" id="PTHR42912">
    <property type="entry name" value="METHYLTRANSFERASE"/>
    <property type="match status" value="1"/>
</dbReference>
<proteinExistence type="predicted"/>
<dbReference type="Pfam" id="PF01209">
    <property type="entry name" value="Ubie_methyltran"/>
    <property type="match status" value="1"/>
</dbReference>
<dbReference type="Proteomes" id="UP000031030">
    <property type="component" value="Unassembled WGS sequence"/>
</dbReference>
<evidence type="ECO:0000313" key="1">
    <source>
        <dbReference type="EMBL" id="KHK96462.1"/>
    </source>
</evidence>
<dbReference type="PROSITE" id="PS51608">
    <property type="entry name" value="SAM_MT_UBIE"/>
    <property type="match status" value="1"/>
</dbReference>
<dbReference type="AlphaFoldDB" id="A0A0B2A4C0"/>
<dbReference type="EMBL" id="JTDK01000015">
    <property type="protein sequence ID" value="KHK96462.1"/>
    <property type="molecule type" value="Genomic_DNA"/>
</dbReference>
<dbReference type="STRING" id="1348253.LK09_15845"/>
<accession>A0A0B2A4C0</accession>
<dbReference type="GO" id="GO:0008168">
    <property type="term" value="F:methyltransferase activity"/>
    <property type="evidence" value="ECO:0007669"/>
    <property type="project" value="InterPro"/>
</dbReference>
<dbReference type="PANTHER" id="PTHR42912:SF80">
    <property type="entry name" value="METHYLTRANSFERASE DOMAIN-CONTAINING PROTEIN"/>
    <property type="match status" value="1"/>
</dbReference>
<dbReference type="InterPro" id="IPR029063">
    <property type="entry name" value="SAM-dependent_MTases_sf"/>
</dbReference>
<reference evidence="1 2" key="1">
    <citation type="submission" date="2014-11" db="EMBL/GenBank/DDBJ databases">
        <title>Genome sequence of Microbacterium mangrovi MUSC 115(T).</title>
        <authorList>
            <person name="Lee L.-H."/>
        </authorList>
    </citation>
    <scope>NUCLEOTIDE SEQUENCE [LARGE SCALE GENOMIC DNA]</scope>
    <source>
        <strain evidence="1 2">MUSC 115</strain>
    </source>
</reference>
<evidence type="ECO:0008006" key="3">
    <source>
        <dbReference type="Google" id="ProtNLM"/>
    </source>
</evidence>
<dbReference type="Gene3D" id="3.40.50.150">
    <property type="entry name" value="Vaccinia Virus protein VP39"/>
    <property type="match status" value="1"/>
</dbReference>
<dbReference type="SUPFAM" id="SSF53335">
    <property type="entry name" value="S-adenosyl-L-methionine-dependent methyltransferases"/>
    <property type="match status" value="1"/>
</dbReference>
<keyword evidence="2" id="KW-1185">Reference proteome</keyword>
<dbReference type="CDD" id="cd02440">
    <property type="entry name" value="AdoMet_MTases"/>
    <property type="match status" value="1"/>
</dbReference>
<comment type="caution">
    <text evidence="1">The sequence shown here is derived from an EMBL/GenBank/DDBJ whole genome shotgun (WGS) entry which is preliminary data.</text>
</comment>
<organism evidence="1 2">
    <name type="scientific">Microbacterium mangrovi</name>
    <dbReference type="NCBI Taxonomy" id="1348253"/>
    <lineage>
        <taxon>Bacteria</taxon>
        <taxon>Bacillati</taxon>
        <taxon>Actinomycetota</taxon>
        <taxon>Actinomycetes</taxon>
        <taxon>Micrococcales</taxon>
        <taxon>Microbacteriaceae</taxon>
        <taxon>Microbacterium</taxon>
    </lineage>
</organism>